<name>A0A8S3W7S1_PARAO</name>
<keyword evidence="3" id="KW-1185">Reference proteome</keyword>
<reference evidence="2" key="1">
    <citation type="submission" date="2021-04" db="EMBL/GenBank/DDBJ databases">
        <authorList>
            <person name="Tunstrom K."/>
        </authorList>
    </citation>
    <scope>NUCLEOTIDE SEQUENCE</scope>
</reference>
<feature type="region of interest" description="Disordered" evidence="1">
    <location>
        <begin position="69"/>
        <end position="90"/>
    </location>
</feature>
<dbReference type="OrthoDB" id="7490425at2759"/>
<evidence type="ECO:0000313" key="3">
    <source>
        <dbReference type="Proteomes" id="UP000691718"/>
    </source>
</evidence>
<dbReference type="AlphaFoldDB" id="A0A8S3W7S1"/>
<proteinExistence type="predicted"/>
<comment type="caution">
    <text evidence="2">The sequence shown here is derived from an EMBL/GenBank/DDBJ whole genome shotgun (WGS) entry which is preliminary data.</text>
</comment>
<protein>
    <submittedName>
        <fullName evidence="2">(apollo) hypothetical protein</fullName>
    </submittedName>
</protein>
<sequence>MATRKDLIISKTKQAQLKHKFTDIETIFFRWYDFNEHKEIFEYRNEYSNNYKLAHMYNFQNIETWLKETQPHNKPNNDPMHKFDQTQNRKPLGRQLVNVGFDNTEVNYTSYSNEEFLPPSIIPDDRHIAIQEDPFAQSDDSSV</sequence>
<accession>A0A8S3W7S1</accession>
<dbReference type="EMBL" id="CAJQZP010000209">
    <property type="protein sequence ID" value="CAG4945768.1"/>
    <property type="molecule type" value="Genomic_DNA"/>
</dbReference>
<evidence type="ECO:0000313" key="2">
    <source>
        <dbReference type="EMBL" id="CAG4945768.1"/>
    </source>
</evidence>
<dbReference type="Proteomes" id="UP000691718">
    <property type="component" value="Unassembled WGS sequence"/>
</dbReference>
<gene>
    <name evidence="2" type="ORF">PAPOLLO_LOCUS3163</name>
</gene>
<evidence type="ECO:0000256" key="1">
    <source>
        <dbReference type="SAM" id="MobiDB-lite"/>
    </source>
</evidence>
<organism evidence="2 3">
    <name type="scientific">Parnassius apollo</name>
    <name type="common">Apollo butterfly</name>
    <name type="synonym">Papilio apollo</name>
    <dbReference type="NCBI Taxonomy" id="110799"/>
    <lineage>
        <taxon>Eukaryota</taxon>
        <taxon>Metazoa</taxon>
        <taxon>Ecdysozoa</taxon>
        <taxon>Arthropoda</taxon>
        <taxon>Hexapoda</taxon>
        <taxon>Insecta</taxon>
        <taxon>Pterygota</taxon>
        <taxon>Neoptera</taxon>
        <taxon>Endopterygota</taxon>
        <taxon>Lepidoptera</taxon>
        <taxon>Glossata</taxon>
        <taxon>Ditrysia</taxon>
        <taxon>Papilionoidea</taxon>
        <taxon>Papilionidae</taxon>
        <taxon>Parnassiinae</taxon>
        <taxon>Parnassini</taxon>
        <taxon>Parnassius</taxon>
        <taxon>Parnassius</taxon>
    </lineage>
</organism>